<evidence type="ECO:0000256" key="2">
    <source>
        <dbReference type="RuleBase" id="RU003968"/>
    </source>
</evidence>
<dbReference type="InterPro" id="IPR053208">
    <property type="entry name" value="GMC_Oxidoreductase_CD"/>
</dbReference>
<keyword evidence="6" id="KW-1185">Reference proteome</keyword>
<evidence type="ECO:0000259" key="3">
    <source>
        <dbReference type="PROSITE" id="PS00623"/>
    </source>
</evidence>
<dbReference type="SUPFAM" id="SSF49344">
    <property type="entry name" value="CBD9-like"/>
    <property type="match status" value="1"/>
</dbReference>
<evidence type="ECO:0000256" key="1">
    <source>
        <dbReference type="ARBA" id="ARBA00010790"/>
    </source>
</evidence>
<comment type="similarity">
    <text evidence="1 2">Belongs to the GMC oxidoreductase family.</text>
</comment>
<dbReference type="InterPro" id="IPR015920">
    <property type="entry name" value="Cellobiose_DH-like_cyt"/>
</dbReference>
<dbReference type="PROSITE" id="PS00624">
    <property type="entry name" value="GMC_OXRED_2"/>
    <property type="match status" value="1"/>
</dbReference>
<dbReference type="FunFam" id="2.60.40.1210:FF:000004">
    <property type="entry name" value="Cellobiose dehydrogenase"/>
    <property type="match status" value="1"/>
</dbReference>
<reference evidence="5" key="1">
    <citation type="submission" date="2022-07" db="EMBL/GenBank/DDBJ databases">
        <title>Fungi with potential for degradation of polypropylene.</title>
        <authorList>
            <person name="Gostincar C."/>
        </authorList>
    </citation>
    <scope>NUCLEOTIDE SEQUENCE</scope>
    <source>
        <strain evidence="5">EXF-13308</strain>
    </source>
</reference>
<evidence type="ECO:0000259" key="4">
    <source>
        <dbReference type="PROSITE" id="PS00624"/>
    </source>
</evidence>
<dbReference type="EMBL" id="JANBVO010000002">
    <property type="protein sequence ID" value="KAJ9156097.1"/>
    <property type="molecule type" value="Genomic_DNA"/>
</dbReference>
<dbReference type="Gene3D" id="3.30.410.10">
    <property type="entry name" value="Cholesterol Oxidase, domain 2"/>
    <property type="match status" value="1"/>
</dbReference>
<dbReference type="PROSITE" id="PS00623">
    <property type="entry name" value="GMC_OXRED_1"/>
    <property type="match status" value="1"/>
</dbReference>
<keyword evidence="2" id="KW-0285">Flavoprotein</keyword>
<feature type="domain" description="Glucose-methanol-choline oxidoreductase N-terminal" evidence="3">
    <location>
        <begin position="342"/>
        <end position="365"/>
    </location>
</feature>
<name>A0AA38RZQ0_9PEZI</name>
<proteinExistence type="inferred from homology"/>
<keyword evidence="2" id="KW-0274">FAD</keyword>
<dbReference type="Gene3D" id="3.50.50.60">
    <property type="entry name" value="FAD/NAD(P)-binding domain"/>
    <property type="match status" value="1"/>
</dbReference>
<gene>
    <name evidence="5" type="ORF">NKR23_g1105</name>
</gene>
<dbReference type="InterPro" id="IPR007867">
    <property type="entry name" value="GMC_OxRtase_C"/>
</dbReference>
<dbReference type="GO" id="GO:0016614">
    <property type="term" value="F:oxidoreductase activity, acting on CH-OH group of donors"/>
    <property type="evidence" value="ECO:0007669"/>
    <property type="project" value="InterPro"/>
</dbReference>
<dbReference type="PANTHER" id="PTHR47190">
    <property type="entry name" value="DEHYDROGENASE, PUTATIVE-RELATED"/>
    <property type="match status" value="1"/>
</dbReference>
<dbReference type="Pfam" id="PF13450">
    <property type="entry name" value="NAD_binding_8"/>
    <property type="match status" value="1"/>
</dbReference>
<sequence>MYKDPGTGIIFGTWSVSASTNASSATQGDYSFGLALPPAATTTDSTEYIGILTCMKLNATFTGWCGVSHGQSGQMTGALLLMAWPYESQVLTSFRFTTGYNVPPVYTGNATLTQLSSTVNATHYQVIYRCQNCLAWNQDGATGSASTSAGFLVLGRAQARKGPTNAGCPSSISFGFHDWGYGQYGAPLDNATNPSYSAWAALPTQAVTTNCASAPTSSVTTSPIATATATTTSSVSSNLTTTTTTATPTATCSSIPKGTTWDYVIIGAGAGGIPMADRLTEAGHTVLLVEKGPASSGRWGGSMKPAWLDGTNLTRFDVPGLCNQIWHDSAGIACTDTDQMAGCVLGGGTAVNAGLWWKPNPKDWDYNFPVGWRSAALAAATNRVFSRIPGTITPSTDGKLYRQEGFNVLAKGLNSSSWKELVPNEHPDQKNHTFGHTSYMFSHGERGGPMATYLVSAAQRRTFTLWMETAVKRIVRTGGHATGVELECNGNGYSGVVPLTPRTGRVIVAAGTFGTPKVLFRSGIGPADQLAIVQSSTDGPTMIANSSWIDLPIGYNLVDHLNTDTIITHPDVVFYDFYEAWDDPNQSDESSYLNNRTGILTQAAPNIGPMMWDEIKGSDGIVRQLQWTSRVEGDSAFTTSDHAMTMSQYLGRGSQSRGRTTITKSLNMVVSTQPFLHNDFDKEAIIKGIENLQATLSNIPNLTWVNPPPGVSAADYVNKLVVTANGRRSNHWMGTAKLGTDDGRIGGTAVVDLNAKVYGTDNIFVVDASIFPGQPTGNPSAMIVIASEQAAQRILALPFPAAGGYGAQCGGPMWAGSFTCRVGLTCRTAIGAAVPRCL</sequence>
<dbReference type="AlphaFoldDB" id="A0AA38RZQ0"/>
<dbReference type="SUPFAM" id="SSF51905">
    <property type="entry name" value="FAD/NAD(P)-binding domain"/>
    <property type="match status" value="1"/>
</dbReference>
<evidence type="ECO:0000313" key="6">
    <source>
        <dbReference type="Proteomes" id="UP001174694"/>
    </source>
</evidence>
<dbReference type="Pfam" id="PF05199">
    <property type="entry name" value="GMC_oxred_C"/>
    <property type="match status" value="1"/>
</dbReference>
<accession>A0AA38RZQ0</accession>
<organism evidence="5 6">
    <name type="scientific">Pleurostoma richardsiae</name>
    <dbReference type="NCBI Taxonomy" id="41990"/>
    <lineage>
        <taxon>Eukaryota</taxon>
        <taxon>Fungi</taxon>
        <taxon>Dikarya</taxon>
        <taxon>Ascomycota</taxon>
        <taxon>Pezizomycotina</taxon>
        <taxon>Sordariomycetes</taxon>
        <taxon>Sordariomycetidae</taxon>
        <taxon>Calosphaeriales</taxon>
        <taxon>Pleurostomataceae</taxon>
        <taxon>Pleurostoma</taxon>
    </lineage>
</organism>
<dbReference type="Pfam" id="PF16010">
    <property type="entry name" value="CDH-cyt"/>
    <property type="match status" value="1"/>
</dbReference>
<feature type="domain" description="Glucose-methanol-choline oxidoreductase N-terminal" evidence="4">
    <location>
        <begin position="511"/>
        <end position="525"/>
    </location>
</feature>
<dbReference type="Gene3D" id="2.60.40.1210">
    <property type="entry name" value="Cellobiose dehydrogenase, cytochrome domain"/>
    <property type="match status" value="1"/>
</dbReference>
<dbReference type="InterPro" id="IPR000172">
    <property type="entry name" value="GMC_OxRdtase_N"/>
</dbReference>
<dbReference type="Pfam" id="PF00732">
    <property type="entry name" value="GMC_oxred_N"/>
    <property type="match status" value="1"/>
</dbReference>
<protein>
    <submittedName>
        <fullName evidence="5">Carbohydrate-binding module family 1 protein</fullName>
    </submittedName>
</protein>
<comment type="caution">
    <text evidence="5">The sequence shown here is derived from an EMBL/GenBank/DDBJ whole genome shotgun (WGS) entry which is preliminary data.</text>
</comment>
<dbReference type="SUPFAM" id="SSF54373">
    <property type="entry name" value="FAD-linked reductases, C-terminal domain"/>
    <property type="match status" value="1"/>
</dbReference>
<dbReference type="PANTHER" id="PTHR47190:SF2">
    <property type="entry name" value="CELLOBIOSE DEHYDROGENASE (AFU_ORTHOLOGUE AFUA_2G17620)"/>
    <property type="match status" value="1"/>
</dbReference>
<dbReference type="InterPro" id="IPR036188">
    <property type="entry name" value="FAD/NAD-bd_sf"/>
</dbReference>
<dbReference type="CDD" id="cd09630">
    <property type="entry name" value="CDH_like_cytochrome"/>
    <property type="match status" value="1"/>
</dbReference>
<dbReference type="Proteomes" id="UP001174694">
    <property type="component" value="Unassembled WGS sequence"/>
</dbReference>
<dbReference type="GO" id="GO:0050660">
    <property type="term" value="F:flavin adenine dinucleotide binding"/>
    <property type="evidence" value="ECO:0007669"/>
    <property type="project" value="InterPro"/>
</dbReference>
<evidence type="ECO:0000313" key="5">
    <source>
        <dbReference type="EMBL" id="KAJ9156097.1"/>
    </source>
</evidence>